<feature type="compositionally biased region" description="Polar residues" evidence="2">
    <location>
        <begin position="1248"/>
        <end position="1257"/>
    </location>
</feature>
<feature type="region of interest" description="Disordered" evidence="2">
    <location>
        <begin position="1415"/>
        <end position="1456"/>
    </location>
</feature>
<feature type="region of interest" description="Disordered" evidence="2">
    <location>
        <begin position="1526"/>
        <end position="1602"/>
    </location>
</feature>
<feature type="region of interest" description="Disordered" evidence="2">
    <location>
        <begin position="414"/>
        <end position="562"/>
    </location>
</feature>
<feature type="compositionally biased region" description="Basic and acidic residues" evidence="2">
    <location>
        <begin position="1545"/>
        <end position="1560"/>
    </location>
</feature>
<feature type="compositionally biased region" description="Polar residues" evidence="2">
    <location>
        <begin position="654"/>
        <end position="670"/>
    </location>
</feature>
<feature type="region of interest" description="Disordered" evidence="2">
    <location>
        <begin position="814"/>
        <end position="913"/>
    </location>
</feature>
<reference evidence="4" key="1">
    <citation type="journal article" date="2012" name="Nature">
        <title>The oyster genome reveals stress adaptation and complexity of shell formation.</title>
        <authorList>
            <person name="Zhang G."/>
            <person name="Fang X."/>
            <person name="Guo X."/>
            <person name="Li L."/>
            <person name="Luo R."/>
            <person name="Xu F."/>
            <person name="Yang P."/>
            <person name="Zhang L."/>
            <person name="Wang X."/>
            <person name="Qi H."/>
            <person name="Xiong Z."/>
            <person name="Que H."/>
            <person name="Xie Y."/>
            <person name="Holland P.W."/>
            <person name="Paps J."/>
            <person name="Zhu Y."/>
            <person name="Wu F."/>
            <person name="Chen Y."/>
            <person name="Wang J."/>
            <person name="Peng C."/>
            <person name="Meng J."/>
            <person name="Yang L."/>
            <person name="Liu J."/>
            <person name="Wen B."/>
            <person name="Zhang N."/>
            <person name="Huang Z."/>
            <person name="Zhu Q."/>
            <person name="Feng Y."/>
            <person name="Mount A."/>
            <person name="Hedgecock D."/>
            <person name="Xu Z."/>
            <person name="Liu Y."/>
            <person name="Domazet-Loso T."/>
            <person name="Du Y."/>
            <person name="Sun X."/>
            <person name="Zhang S."/>
            <person name="Liu B."/>
            <person name="Cheng P."/>
            <person name="Jiang X."/>
            <person name="Li J."/>
            <person name="Fan D."/>
            <person name="Wang W."/>
            <person name="Fu W."/>
            <person name="Wang T."/>
            <person name="Wang B."/>
            <person name="Zhang J."/>
            <person name="Peng Z."/>
            <person name="Li Y."/>
            <person name="Li N."/>
            <person name="Wang J."/>
            <person name="Chen M."/>
            <person name="He Y."/>
            <person name="Tan F."/>
            <person name="Song X."/>
            <person name="Zheng Q."/>
            <person name="Huang R."/>
            <person name="Yang H."/>
            <person name="Du X."/>
            <person name="Chen L."/>
            <person name="Yang M."/>
            <person name="Gaffney P.M."/>
            <person name="Wang S."/>
            <person name="Luo L."/>
            <person name="She Z."/>
            <person name="Ming Y."/>
            <person name="Huang W."/>
            <person name="Zhang S."/>
            <person name="Huang B."/>
            <person name="Zhang Y."/>
            <person name="Qu T."/>
            <person name="Ni P."/>
            <person name="Miao G."/>
            <person name="Wang J."/>
            <person name="Wang Q."/>
            <person name="Steinberg C.E."/>
            <person name="Wang H."/>
            <person name="Li N."/>
            <person name="Qian L."/>
            <person name="Zhang G."/>
            <person name="Li Y."/>
            <person name="Yang H."/>
            <person name="Liu X."/>
            <person name="Wang J."/>
            <person name="Yin Y."/>
            <person name="Wang J."/>
        </authorList>
    </citation>
    <scope>NUCLEOTIDE SEQUENCE [LARGE SCALE GENOMIC DNA]</scope>
    <source>
        <strain evidence="4">05x7-T-G4-1.051#20</strain>
    </source>
</reference>
<dbReference type="PANTHER" id="PTHR14435:SF2">
    <property type="entry name" value="ZINC FINGER PROTEIN 106"/>
    <property type="match status" value="1"/>
</dbReference>
<feature type="compositionally biased region" description="Basic and acidic residues" evidence="2">
    <location>
        <begin position="421"/>
        <end position="443"/>
    </location>
</feature>
<dbReference type="SUPFAM" id="SSF50998">
    <property type="entry name" value="Quinoprotein alcohol dehydrogenase-like"/>
    <property type="match status" value="1"/>
</dbReference>
<dbReference type="GO" id="GO:0003723">
    <property type="term" value="F:RNA binding"/>
    <property type="evidence" value="ECO:0007669"/>
    <property type="project" value="InterPro"/>
</dbReference>
<feature type="compositionally biased region" description="Basic and acidic residues" evidence="2">
    <location>
        <begin position="1128"/>
        <end position="1137"/>
    </location>
</feature>
<dbReference type="InterPro" id="IPR013087">
    <property type="entry name" value="Znf_C2H2_type"/>
</dbReference>
<feature type="compositionally biased region" description="Polar residues" evidence="2">
    <location>
        <begin position="362"/>
        <end position="378"/>
    </location>
</feature>
<evidence type="ECO:0000259" key="3">
    <source>
        <dbReference type="PROSITE" id="PS00028"/>
    </source>
</evidence>
<proteinExistence type="predicted"/>
<feature type="region of interest" description="Disordered" evidence="2">
    <location>
        <begin position="1197"/>
        <end position="1300"/>
    </location>
</feature>
<dbReference type="Gene3D" id="2.130.10.10">
    <property type="entry name" value="YVTN repeat-like/Quinoprotein amine dehydrogenase"/>
    <property type="match status" value="1"/>
</dbReference>
<dbReference type="HOGENOM" id="CLU_232292_0_0_1"/>
<feature type="region of interest" description="Disordered" evidence="2">
    <location>
        <begin position="274"/>
        <end position="398"/>
    </location>
</feature>
<dbReference type="EMBL" id="JH816647">
    <property type="protein sequence ID" value="EKC20542.1"/>
    <property type="molecule type" value="Genomic_DNA"/>
</dbReference>
<feature type="compositionally biased region" description="Basic and acidic residues" evidence="2">
    <location>
        <begin position="1432"/>
        <end position="1441"/>
    </location>
</feature>
<dbReference type="PANTHER" id="PTHR14435">
    <property type="entry name" value="ZINC FINGER PROTEIN 106"/>
    <property type="match status" value="1"/>
</dbReference>
<dbReference type="InterPro" id="IPR001680">
    <property type="entry name" value="WD40_rpt"/>
</dbReference>
<dbReference type="InterPro" id="IPR011047">
    <property type="entry name" value="Quinoprotein_ADH-like_sf"/>
</dbReference>
<gene>
    <name evidence="4" type="ORF">CGI_10005854</name>
</gene>
<feature type="compositionally biased region" description="Polar residues" evidence="2">
    <location>
        <begin position="1139"/>
        <end position="1155"/>
    </location>
</feature>
<dbReference type="InParanoid" id="K1P9Y1"/>
<dbReference type="SMART" id="SM00355">
    <property type="entry name" value="ZnF_C2H2"/>
    <property type="match status" value="3"/>
</dbReference>
<feature type="compositionally biased region" description="Polar residues" evidence="2">
    <location>
        <begin position="1526"/>
        <end position="1543"/>
    </location>
</feature>
<evidence type="ECO:0000256" key="1">
    <source>
        <dbReference type="SAM" id="Coils"/>
    </source>
</evidence>
<feature type="compositionally biased region" description="Basic and acidic residues" evidence="2">
    <location>
        <begin position="1494"/>
        <end position="1503"/>
    </location>
</feature>
<dbReference type="InterPro" id="IPR015943">
    <property type="entry name" value="WD40/YVTN_repeat-like_dom_sf"/>
</dbReference>
<feature type="compositionally biased region" description="Basic and acidic residues" evidence="2">
    <location>
        <begin position="870"/>
        <end position="896"/>
    </location>
</feature>
<feature type="compositionally biased region" description="Basic and acidic residues" evidence="2">
    <location>
        <begin position="544"/>
        <end position="562"/>
    </location>
</feature>
<evidence type="ECO:0000256" key="2">
    <source>
        <dbReference type="SAM" id="MobiDB-lite"/>
    </source>
</evidence>
<feature type="compositionally biased region" description="Polar residues" evidence="2">
    <location>
        <begin position="1093"/>
        <end position="1127"/>
    </location>
</feature>
<feature type="compositionally biased region" description="Basic and acidic residues" evidence="2">
    <location>
        <begin position="1082"/>
        <end position="1092"/>
    </location>
</feature>
<feature type="compositionally biased region" description="Basic and acidic residues" evidence="2">
    <location>
        <begin position="695"/>
        <end position="723"/>
    </location>
</feature>
<accession>K1P9Y1</accession>
<feature type="compositionally biased region" description="Low complexity" evidence="2">
    <location>
        <begin position="682"/>
        <end position="694"/>
    </location>
</feature>
<dbReference type="PROSITE" id="PS00028">
    <property type="entry name" value="ZINC_FINGER_C2H2_1"/>
    <property type="match status" value="2"/>
</dbReference>
<dbReference type="GO" id="GO:0016020">
    <property type="term" value="C:membrane"/>
    <property type="evidence" value="ECO:0007669"/>
    <property type="project" value="TreeGrafter"/>
</dbReference>
<sequence>MAELGMVNVSMEFDSQEEREEHPCDICHVSYTTDVELRDHHWSLMHHIKMEKQKKGSVHNCTLCFMTCANIIEYGKHLNEEKHKRAIEDSRRQREEEDLLMGRDVLMARIREKEERERKKYQNKQINNEEKKNGDNNLSDPEAKKNKHVGKRRSERLNNRNNGTGHQRSFSLPGRNPGQQYRHPPWEHQAHNDDFHVDRTGSNFVEPFRGQWNGGYGNYQENQWNRNMGFQKFGAHAPNQNFHQPYHDNGAYNMHGQYDSNGWTIDRRGMRDDRGQGHYRNQYNDDFYTDPNSPYELENSGFPERSWQYGEPSGRYQDNHSGRGRNPNRWSRNNSPREDTRTHGFRNGNVRNTANVPRDSRQPANNGQAKDESVSNSKKNGRPQEKNGIPQEKINEMHLDVRSKVIDDEVTFSFKKPTSPKSEKYIESIRESRNRSESCEKVANKRRRYNSPSHSHEPTSRQDKDSKNTHIRFADEEITGKPFQHFDEADSTTSSGDKEELSSSSSGKKGSGGSKERKKGILKKKKKNGGKGSPLGSPKRSNRKGREDKGGEGVLEKAEKLCRELREKREKAKLERERKMKLEQQEKLDNINQELKNLQDKSQEYVKGHILTEEMKLPDAPSAKENTEKESSHGKSTNLSQPNKEIEKIRQSIEKSVQSVNEIEKLQSSLGLERSSGKKDMSSSTNKSVSVNSEKSGKDSVRKETSTKPDSVETRKPGLREEISSASSKKPKEKPNTEALLKMVNSPRSRKERKQLAEMIRSYAQSQKKLSLPRYNLQLSGSYDDNLDGRIEELRLEELSPEVQIQIAQLMEAEATPDLNDLEMALMSSSEKRKSGRGKSGKDDGIAVPNSVASARDQHHGLERVLQGTSKERQRTLSTDSDRTGTTLRRREDSAEPLKFSDLSTSVMTKTEPMDLEYEKAAQIPSRSPDTMASHVTSTTNLGETEKSIQTHNVSVPRMPQFSDQLPQRSSTQIDAALPSLSGSLSSLESGRSTESFFDTVYDISVKEEALRKDLTEADQFIQYFRNVIEEASIQLNRYNEKKLRLQTEEEKLRSQRLRLLQEARLQQRSGQSTPQLSEFEDQPRGQGREDTGTVTNPGHSSLTPAPKVSSKNDPHSSTLLNVLNRNQRLEPERDRQGFGSSFGTANSPVQANLNHPASDSILAQLRNLSSSLQQETISMETENKLDFSLPRDLGSIKKEPEESYVSPDSVTSTQGTQGGIPTQSKDQPVNKEDSRVRLGAARGSPDSPVQKTTIQSEPAAARKVTDTNSLPPKPVKSTKPPVNKKPESSDSKTSTDVAHSTELRDAGFITLNSLIKTSNLTEDIDSDDEPLANVMRRQRQDSLRSEDSQKRCESDDSASEGKKFNMRYMGTLGVDSKAFLTQLGKCQGGSKPQGPSYVVLDKDTDAYQQIQSLIKGGKNDKESSGTASAAVEKKTTDRGTKSLRGGHVSDSNYESVNSNCSLGEQIRQYANLNKKGAKKKSEENVVVVNSDSDSERSDRTLQEDPALLSDSCTPVRMVKSCSSGLQNLNLDSSPQLATNQHTRVGREEEQTVRSADESRSTSPFRKKLRTKKERDRTSSRKQKEDYVLDSSSDGGHSVDEDSVPKITEIKQQLVFKSLSNIPAALRAEGLDSEEAGLVETGSEDTDQVVCVKQEVVSTDPQRRLLEDVQLESESEDNRQLAVEARERLSLDKEVMENFRKAVENMKSTLGLSALQTPEDLFLPTVRDPVQFPGPKEVISGLEVHDGSLYVSYQGKVINKFNLQTGKLDFEFNTMSHDVSCILVSKTTDRLYVGANEMMLLSYCCKTKRPIKVEPTEGKPQCFHENWGNLYMGTDCGTVVVMSIKNDKVLDTFHCADRSISRICSATEGVRRVILVASFDAIIYVYDSSTGLLIRMLEGHTRTPFSLQVDGHLVFSGSGDKTVMEHNVSTGELLWTYTEAGGIVSCVCTHGDQLFCASYDRLIRCYNKTSRKLQRLYYGAGAEDGLIIRMTICDGMLITGNRKGLVEAVPISQDNHTCQCGDCDFIFAVKSHLLYHVVHCHILNNVRSGKKTSCPWKNCKDKFKSTATKEEFEEHALIEQWKRRILIRIGRVTVIKSLLIPKLNPLPP</sequence>
<evidence type="ECO:0000313" key="4">
    <source>
        <dbReference type="EMBL" id="EKC20542.1"/>
    </source>
</evidence>
<dbReference type="SMART" id="SM00320">
    <property type="entry name" value="WD40"/>
    <property type="match status" value="4"/>
</dbReference>
<feature type="compositionally biased region" description="Low complexity" evidence="2">
    <location>
        <begin position="324"/>
        <end position="334"/>
    </location>
</feature>
<feature type="domain" description="C2H2-type" evidence="3">
    <location>
        <begin position="24"/>
        <end position="46"/>
    </location>
</feature>
<feature type="domain" description="C2H2-type" evidence="3">
    <location>
        <begin position="2018"/>
        <end position="2041"/>
    </location>
</feature>
<dbReference type="GO" id="GO:0017124">
    <property type="term" value="F:SH3 domain binding"/>
    <property type="evidence" value="ECO:0007669"/>
    <property type="project" value="TreeGrafter"/>
</dbReference>
<feature type="compositionally biased region" description="Basic and acidic residues" evidence="2">
    <location>
        <begin position="644"/>
        <end position="653"/>
    </location>
</feature>
<feature type="coiled-coil region" evidence="1">
    <location>
        <begin position="1029"/>
        <end position="1059"/>
    </location>
</feature>
<feature type="compositionally biased region" description="Polar residues" evidence="2">
    <location>
        <begin position="634"/>
        <end position="643"/>
    </location>
</feature>
<feature type="compositionally biased region" description="Basic and acidic residues" evidence="2">
    <location>
        <begin position="454"/>
        <end position="488"/>
    </location>
</feature>
<feature type="region of interest" description="Disordered" evidence="2">
    <location>
        <begin position="114"/>
        <end position="191"/>
    </location>
</feature>
<dbReference type="GO" id="GO:0005829">
    <property type="term" value="C:cytosol"/>
    <property type="evidence" value="ECO:0007669"/>
    <property type="project" value="TreeGrafter"/>
</dbReference>
<feature type="compositionally biased region" description="Basic and acidic residues" evidence="2">
    <location>
        <begin position="1339"/>
        <end position="1360"/>
    </location>
</feature>
<protein>
    <recommendedName>
        <fullName evidence="3">C2H2-type domain-containing protein</fullName>
    </recommendedName>
</protein>
<feature type="compositionally biased region" description="Basic and acidic residues" evidence="2">
    <location>
        <begin position="1573"/>
        <end position="1587"/>
    </location>
</feature>
<keyword evidence="1" id="KW-0175">Coiled coil</keyword>
<feature type="region of interest" description="Disordered" evidence="2">
    <location>
        <begin position="1066"/>
        <end position="1155"/>
    </location>
</feature>
<feature type="compositionally biased region" description="Basic residues" evidence="2">
    <location>
        <begin position="145"/>
        <end position="154"/>
    </location>
</feature>
<feature type="region of interest" description="Disordered" evidence="2">
    <location>
        <begin position="1476"/>
        <end position="1508"/>
    </location>
</feature>
<feature type="region of interest" description="Disordered" evidence="2">
    <location>
        <begin position="612"/>
        <end position="754"/>
    </location>
</feature>
<feature type="compositionally biased region" description="Polar residues" evidence="2">
    <location>
        <begin position="159"/>
        <end position="170"/>
    </location>
</feature>
<dbReference type="InterPro" id="IPR042622">
    <property type="entry name" value="Znf106"/>
</dbReference>
<name>K1P9Y1_MAGGI</name>
<feature type="region of interest" description="Disordered" evidence="2">
    <location>
        <begin position="1337"/>
        <end position="1360"/>
    </location>
</feature>
<organism evidence="4">
    <name type="scientific">Magallana gigas</name>
    <name type="common">Pacific oyster</name>
    <name type="synonym">Crassostrea gigas</name>
    <dbReference type="NCBI Taxonomy" id="29159"/>
    <lineage>
        <taxon>Eukaryota</taxon>
        <taxon>Metazoa</taxon>
        <taxon>Spiralia</taxon>
        <taxon>Lophotrochozoa</taxon>
        <taxon>Mollusca</taxon>
        <taxon>Bivalvia</taxon>
        <taxon>Autobranchia</taxon>
        <taxon>Pteriomorphia</taxon>
        <taxon>Ostreida</taxon>
        <taxon>Ostreoidea</taxon>
        <taxon>Ostreidae</taxon>
        <taxon>Magallana</taxon>
    </lineage>
</organism>
<feature type="compositionally biased region" description="Basic residues" evidence="2">
    <location>
        <begin position="516"/>
        <end position="529"/>
    </location>
</feature>
<feature type="compositionally biased region" description="Polar residues" evidence="2">
    <location>
        <begin position="1207"/>
        <end position="1228"/>
    </location>
</feature>